<dbReference type="PANTHER" id="PTHR43591:SF10">
    <property type="entry name" value="ABC TRANSMEMBRANE TYPE-1 DOMAIN-CONTAINING PROTEIN-RELATED"/>
    <property type="match status" value="1"/>
</dbReference>
<proteinExistence type="predicted"/>
<dbReference type="GO" id="GO:0008168">
    <property type="term" value="F:methyltransferase activity"/>
    <property type="evidence" value="ECO:0007669"/>
    <property type="project" value="UniProtKB-KW"/>
</dbReference>
<dbReference type="GO" id="GO:0032259">
    <property type="term" value="P:methylation"/>
    <property type="evidence" value="ECO:0007669"/>
    <property type="project" value="UniProtKB-KW"/>
</dbReference>
<protein>
    <submittedName>
        <fullName evidence="1">S-adenosyl-L-methionine-dependent methyltransferase</fullName>
    </submittedName>
</protein>
<dbReference type="SUPFAM" id="SSF53335">
    <property type="entry name" value="S-adenosyl-L-methionine-dependent methyltransferases"/>
    <property type="match status" value="1"/>
</dbReference>
<gene>
    <name evidence="1" type="ORF">B9Z19DRAFT_1102020</name>
</gene>
<dbReference type="EMBL" id="NESQ01000162">
    <property type="protein sequence ID" value="PUU77136.1"/>
    <property type="molecule type" value="Genomic_DNA"/>
</dbReference>
<dbReference type="Gene3D" id="3.40.50.150">
    <property type="entry name" value="Vaccinia Virus protein VP39"/>
    <property type="match status" value="1"/>
</dbReference>
<evidence type="ECO:0000313" key="2">
    <source>
        <dbReference type="Proteomes" id="UP000244722"/>
    </source>
</evidence>
<dbReference type="OrthoDB" id="2013972at2759"/>
<dbReference type="Pfam" id="PF13489">
    <property type="entry name" value="Methyltransf_23"/>
    <property type="match status" value="1"/>
</dbReference>
<dbReference type="InterPro" id="IPR029063">
    <property type="entry name" value="SAM-dependent_MTases_sf"/>
</dbReference>
<dbReference type="CDD" id="cd02440">
    <property type="entry name" value="AdoMet_MTases"/>
    <property type="match status" value="1"/>
</dbReference>
<dbReference type="AlphaFoldDB" id="A0A2T6ZNS0"/>
<accession>A0A2T6ZNS0</accession>
<keyword evidence="2" id="KW-1185">Reference proteome</keyword>
<reference evidence="1 2" key="1">
    <citation type="submission" date="2017-04" db="EMBL/GenBank/DDBJ databases">
        <title>Draft genome sequence of Tuber borchii Vittad., a whitish edible truffle.</title>
        <authorList>
            <consortium name="DOE Joint Genome Institute"/>
            <person name="Murat C."/>
            <person name="Kuo A."/>
            <person name="Barry K.W."/>
            <person name="Clum A."/>
            <person name="Dockter R.B."/>
            <person name="Fauchery L."/>
            <person name="Iotti M."/>
            <person name="Kohler A."/>
            <person name="Labutti K."/>
            <person name="Lindquist E.A."/>
            <person name="Lipzen A."/>
            <person name="Ohm R.A."/>
            <person name="Wang M."/>
            <person name="Grigoriev I.V."/>
            <person name="Zambonelli A."/>
            <person name="Martin F.M."/>
        </authorList>
    </citation>
    <scope>NUCLEOTIDE SEQUENCE [LARGE SCALE GENOMIC DNA]</scope>
    <source>
        <strain evidence="1 2">Tbo3840</strain>
    </source>
</reference>
<dbReference type="PANTHER" id="PTHR43591">
    <property type="entry name" value="METHYLTRANSFERASE"/>
    <property type="match status" value="1"/>
</dbReference>
<comment type="caution">
    <text evidence="1">The sequence shown here is derived from an EMBL/GenBank/DDBJ whole genome shotgun (WGS) entry which is preliminary data.</text>
</comment>
<keyword evidence="1" id="KW-0808">Transferase</keyword>
<keyword evidence="1" id="KW-0489">Methyltransferase</keyword>
<dbReference type="Proteomes" id="UP000244722">
    <property type="component" value="Unassembled WGS sequence"/>
</dbReference>
<evidence type="ECO:0000313" key="1">
    <source>
        <dbReference type="EMBL" id="PUU77136.1"/>
    </source>
</evidence>
<name>A0A2T6ZNS0_TUBBO</name>
<dbReference type="STRING" id="42251.A0A2T6ZNS0"/>
<sequence length="338" mass="37889">MANKTHHVLAGLLEVDPTWVRVNILPLYSLNPSKRIDTKMDADTMLSRTGKELGAGVWYPIRLTSSRKYPIPNDEAEQERLDIAHHIYLILLDGKLVRAPVSDGIQRILDIGTGTGMWAIDAAETYPSSQVIGTDLSPIQPSWVPPNVKSDWTFERDSFDLIHIRHLNAGIKDWGKLMKQAFDALKPGGWLDVAEYECRLKSDDGTLPVGSNLLRYYDLVNEAADKLGQGFVISAFLDKFILDAGFDKVNHEEAKVPLGTWPADKKQKDMGAFMLLTTEHAFEAFGMALFTRTLGVATPEAKELIAGAKMESRNKKIHSYTIHHLYYTQKPLKKSDLK</sequence>
<organism evidence="1 2">
    <name type="scientific">Tuber borchii</name>
    <name type="common">White truffle</name>
    <dbReference type="NCBI Taxonomy" id="42251"/>
    <lineage>
        <taxon>Eukaryota</taxon>
        <taxon>Fungi</taxon>
        <taxon>Dikarya</taxon>
        <taxon>Ascomycota</taxon>
        <taxon>Pezizomycotina</taxon>
        <taxon>Pezizomycetes</taxon>
        <taxon>Pezizales</taxon>
        <taxon>Tuberaceae</taxon>
        <taxon>Tuber</taxon>
    </lineage>
</organism>